<sequence length="309" mass="35655">MRNLDVCRNIYSRARSSNASVSLVAPRNALHFTFAAAKVSRDPAEVWSWSWWGNESHSPEDFDWMVDYLDFIYSDDHESAYDILLLLGSVGVCCRPAKQHLFIERLIACMDSNMPLHLRHAALRAAHSAREQIASMDAIDDSTLRDMILTKLSLAILSVLCPHPGTTPANDDPNLFFNYGRDLCYLRLVFALARNSDWHPHLFGDRHIDRCISMIPRYCNSRYYEHSFFVAGILLQITPEQTSVTSLDSVTEQQWWDVTRSAWWYPSHIDNTRYLKLLLVLVDGTKKYMQFASKSDLEQLIRDVDNFVE</sequence>
<feature type="non-terminal residue" evidence="1">
    <location>
        <position position="309"/>
    </location>
</feature>
<comment type="caution">
    <text evidence="1">The sequence shown here is derived from an EMBL/GenBank/DDBJ whole genome shotgun (WGS) entry which is preliminary data.</text>
</comment>
<dbReference type="Proteomes" id="UP001195769">
    <property type="component" value="Unassembled WGS sequence"/>
</dbReference>
<dbReference type="GeneID" id="64655577"/>
<reference evidence="1" key="1">
    <citation type="journal article" date="2020" name="New Phytol.">
        <title>Comparative genomics reveals dynamic genome evolution in host specialist ectomycorrhizal fungi.</title>
        <authorList>
            <person name="Lofgren L.A."/>
            <person name="Nguyen N.H."/>
            <person name="Vilgalys R."/>
            <person name="Ruytinx J."/>
            <person name="Liao H.L."/>
            <person name="Branco S."/>
            <person name="Kuo A."/>
            <person name="LaButti K."/>
            <person name="Lipzen A."/>
            <person name="Andreopoulos W."/>
            <person name="Pangilinan J."/>
            <person name="Riley R."/>
            <person name="Hundley H."/>
            <person name="Na H."/>
            <person name="Barry K."/>
            <person name="Grigoriev I.V."/>
            <person name="Stajich J.E."/>
            <person name="Kennedy P.G."/>
        </authorList>
    </citation>
    <scope>NUCLEOTIDE SEQUENCE</scope>
    <source>
        <strain evidence="1">FC203</strain>
    </source>
</reference>
<evidence type="ECO:0000313" key="1">
    <source>
        <dbReference type="EMBL" id="KAG1902298.1"/>
    </source>
</evidence>
<gene>
    <name evidence="1" type="ORF">F5891DRAFT_1023337</name>
</gene>
<protein>
    <submittedName>
        <fullName evidence="1">Uncharacterized protein</fullName>
    </submittedName>
</protein>
<dbReference type="EMBL" id="JABBWK010000017">
    <property type="protein sequence ID" value="KAG1902298.1"/>
    <property type="molecule type" value="Genomic_DNA"/>
</dbReference>
<proteinExistence type="predicted"/>
<organism evidence="1 2">
    <name type="scientific">Suillus fuscotomentosus</name>
    <dbReference type="NCBI Taxonomy" id="1912939"/>
    <lineage>
        <taxon>Eukaryota</taxon>
        <taxon>Fungi</taxon>
        <taxon>Dikarya</taxon>
        <taxon>Basidiomycota</taxon>
        <taxon>Agaricomycotina</taxon>
        <taxon>Agaricomycetes</taxon>
        <taxon>Agaricomycetidae</taxon>
        <taxon>Boletales</taxon>
        <taxon>Suillineae</taxon>
        <taxon>Suillaceae</taxon>
        <taxon>Suillus</taxon>
    </lineage>
</organism>
<dbReference type="AlphaFoldDB" id="A0AAD4EC99"/>
<evidence type="ECO:0000313" key="2">
    <source>
        <dbReference type="Proteomes" id="UP001195769"/>
    </source>
</evidence>
<keyword evidence="2" id="KW-1185">Reference proteome</keyword>
<dbReference type="RefSeq" id="XP_041227873.1">
    <property type="nucleotide sequence ID" value="XM_041361279.1"/>
</dbReference>
<name>A0AAD4EC99_9AGAM</name>
<accession>A0AAD4EC99</accession>